<comment type="caution">
    <text evidence="2">The sequence shown here is derived from an EMBL/GenBank/DDBJ whole genome shotgun (WGS) entry which is preliminary data.</text>
</comment>
<dbReference type="RefSeq" id="WP_191175571.1">
    <property type="nucleotide sequence ID" value="NZ_JACWMW010000002.1"/>
</dbReference>
<dbReference type="InterPro" id="IPR016181">
    <property type="entry name" value="Acyl_CoA_acyltransferase"/>
</dbReference>
<feature type="domain" description="N-acetyltransferase" evidence="1">
    <location>
        <begin position="8"/>
        <end position="170"/>
    </location>
</feature>
<evidence type="ECO:0000259" key="1">
    <source>
        <dbReference type="PROSITE" id="PS51186"/>
    </source>
</evidence>
<organism evidence="2 3">
    <name type="scientific">Mucilaginibacter rigui</name>
    <dbReference type="NCBI Taxonomy" id="534635"/>
    <lineage>
        <taxon>Bacteria</taxon>
        <taxon>Pseudomonadati</taxon>
        <taxon>Bacteroidota</taxon>
        <taxon>Sphingobacteriia</taxon>
        <taxon>Sphingobacteriales</taxon>
        <taxon>Sphingobacteriaceae</taxon>
        <taxon>Mucilaginibacter</taxon>
    </lineage>
</organism>
<dbReference type="PROSITE" id="PS51186">
    <property type="entry name" value="GNAT"/>
    <property type="match status" value="1"/>
</dbReference>
<dbReference type="EMBL" id="JACWMW010000002">
    <property type="protein sequence ID" value="MBD1385713.1"/>
    <property type="molecule type" value="Genomic_DNA"/>
</dbReference>
<dbReference type="Gene3D" id="3.40.630.30">
    <property type="match status" value="1"/>
</dbReference>
<keyword evidence="3" id="KW-1185">Reference proteome</keyword>
<gene>
    <name evidence="2" type="ORF">IDJ75_10525</name>
</gene>
<protein>
    <submittedName>
        <fullName evidence="2">GNAT family N-acetyltransferase</fullName>
    </submittedName>
</protein>
<dbReference type="SUPFAM" id="SSF55729">
    <property type="entry name" value="Acyl-CoA N-acyltransferases (Nat)"/>
    <property type="match status" value="1"/>
</dbReference>
<reference evidence="2 3" key="1">
    <citation type="submission" date="2020-09" db="EMBL/GenBank/DDBJ databases">
        <title>Novel species of Mucilaginibacter isolated from a glacier on the Tibetan Plateau.</title>
        <authorList>
            <person name="Liu Q."/>
            <person name="Xin Y.-H."/>
        </authorList>
    </citation>
    <scope>NUCLEOTIDE SEQUENCE [LARGE SCALE GENOMIC DNA]</scope>
    <source>
        <strain evidence="2 3">CGMCC 1.13878</strain>
    </source>
</reference>
<evidence type="ECO:0000313" key="2">
    <source>
        <dbReference type="EMBL" id="MBD1385713.1"/>
    </source>
</evidence>
<accession>A0ABR7X549</accession>
<evidence type="ECO:0000313" key="3">
    <source>
        <dbReference type="Proteomes" id="UP000618754"/>
    </source>
</evidence>
<dbReference type="PANTHER" id="PTHR43328">
    <property type="entry name" value="ACETYLTRANSFERASE-RELATED"/>
    <property type="match status" value="1"/>
</dbReference>
<dbReference type="Proteomes" id="UP000618754">
    <property type="component" value="Unassembled WGS sequence"/>
</dbReference>
<name>A0ABR7X549_9SPHI</name>
<dbReference type="InterPro" id="IPR000182">
    <property type="entry name" value="GNAT_dom"/>
</dbReference>
<dbReference type="Pfam" id="PF13302">
    <property type="entry name" value="Acetyltransf_3"/>
    <property type="match status" value="1"/>
</dbReference>
<sequence length="170" mass="19151">MEIKGSQFILRHWQLADAPALQKHANNPKVPAYLLDRFPSPYSLADAEAFIDVMVNKLTVTNFAIEINGEVAGGIGLEFRDDVYRKSPLIGYWLSEQYWGLGVMTEAAKLVTRYAFTNFDTICVMGFIFSENLGSMRVLEKAGYTLQGVLKQSVIKGDKVMDEHIYVAYK</sequence>
<dbReference type="PANTHER" id="PTHR43328:SF1">
    <property type="entry name" value="N-ACETYLTRANSFERASE DOMAIN-CONTAINING PROTEIN"/>
    <property type="match status" value="1"/>
</dbReference>
<proteinExistence type="predicted"/>